<accession>A0A6J1VMC7</accession>
<evidence type="ECO:0000313" key="6">
    <source>
        <dbReference type="RefSeq" id="XP_026544201.1"/>
    </source>
</evidence>
<evidence type="ECO:0000259" key="4">
    <source>
        <dbReference type="Pfam" id="PF26573"/>
    </source>
</evidence>
<protein>
    <submittedName>
        <fullName evidence="6">Ectopic P granules protein 5 homolog</fullName>
    </submittedName>
</protein>
<dbReference type="Pfam" id="PF26573">
    <property type="entry name" value="TPR_Epg5_2"/>
    <property type="match status" value="1"/>
</dbReference>
<feature type="compositionally biased region" description="Basic and acidic residues" evidence="3">
    <location>
        <begin position="117"/>
        <end position="127"/>
    </location>
</feature>
<keyword evidence="2" id="KW-0072">Autophagy</keyword>
<proteinExistence type="inferred from homology"/>
<evidence type="ECO:0000256" key="1">
    <source>
        <dbReference type="ARBA" id="ARBA00010948"/>
    </source>
</evidence>
<evidence type="ECO:0000256" key="2">
    <source>
        <dbReference type="ARBA" id="ARBA00023006"/>
    </source>
</evidence>
<name>A0A6J1VMC7_9SAUR</name>
<dbReference type="PANTHER" id="PTHR31139">
    <property type="entry name" value="ECTOPIC P GRANULES PROTEIN 5 HOMOLOG"/>
    <property type="match status" value="1"/>
</dbReference>
<dbReference type="CTD" id="57724"/>
<evidence type="ECO:0000313" key="5">
    <source>
        <dbReference type="Proteomes" id="UP000504612"/>
    </source>
</evidence>
<dbReference type="KEGG" id="nss:113426087"/>
<dbReference type="RefSeq" id="XP_026544201.1">
    <property type="nucleotide sequence ID" value="XM_026688416.1"/>
</dbReference>
<gene>
    <name evidence="6" type="primary">EPG5</name>
</gene>
<dbReference type="PANTHER" id="PTHR31139:SF4">
    <property type="entry name" value="ECTOPIC P GRANULES PROTEIN 5 HOMOLOG"/>
    <property type="match status" value="1"/>
</dbReference>
<feature type="region of interest" description="Disordered" evidence="3">
    <location>
        <begin position="501"/>
        <end position="528"/>
    </location>
</feature>
<reference evidence="6" key="1">
    <citation type="submission" date="2025-08" db="UniProtKB">
        <authorList>
            <consortium name="RefSeq"/>
        </authorList>
    </citation>
    <scope>IDENTIFICATION</scope>
</reference>
<organism evidence="5 6">
    <name type="scientific">Notechis scutatus</name>
    <name type="common">mainland tiger snake</name>
    <dbReference type="NCBI Taxonomy" id="8663"/>
    <lineage>
        <taxon>Eukaryota</taxon>
        <taxon>Metazoa</taxon>
        <taxon>Chordata</taxon>
        <taxon>Craniata</taxon>
        <taxon>Vertebrata</taxon>
        <taxon>Euteleostomi</taxon>
        <taxon>Lepidosauria</taxon>
        <taxon>Squamata</taxon>
        <taxon>Bifurcata</taxon>
        <taxon>Unidentata</taxon>
        <taxon>Episquamata</taxon>
        <taxon>Toxicofera</taxon>
        <taxon>Serpentes</taxon>
        <taxon>Colubroidea</taxon>
        <taxon>Elapidae</taxon>
        <taxon>Hydrophiinae</taxon>
        <taxon>Notechis</taxon>
    </lineage>
</organism>
<dbReference type="GO" id="GO:0005737">
    <property type="term" value="C:cytoplasm"/>
    <property type="evidence" value="ECO:0007669"/>
    <property type="project" value="TreeGrafter"/>
</dbReference>
<dbReference type="Proteomes" id="UP000504612">
    <property type="component" value="Unplaced"/>
</dbReference>
<dbReference type="InterPro" id="IPR051436">
    <property type="entry name" value="Autophagy-related_EPG5"/>
</dbReference>
<feature type="region of interest" description="Disordered" evidence="3">
    <location>
        <begin position="1"/>
        <end position="164"/>
    </location>
</feature>
<feature type="compositionally biased region" description="Basic and acidic residues" evidence="3">
    <location>
        <begin position="17"/>
        <end position="47"/>
    </location>
</feature>
<dbReference type="GeneID" id="113426087"/>
<sequence>MAEAVKPRSRSKTGRATAKEKKKKNEEKESGTTEPTLCKRIDEEALKENSAPEGLVSESRPCPQAPPKETGKKDPKVPPRVFTPENEGPPAAPQMQPPLGAKKLQEEKEAAMVGGQDLKKGAVDGKRTCGSLEENIPPTESAPYSSPTEPLAAPSSEKAHPPISVPQTGVKTCVETPAFKTLYPDLSVLLSAGLTDFAFRLPPRGERLYPELPVDPEPIPFTKEQLKVFEPCSWLENVEAYVEEFGSRAYQDRHEFYELVLNYCRCRKQLLLAEAKLQSLYLDGESVQERLWTFRDKQQSAQGVCADQCKVSGFHRYQTVEVNEGALGELKKLFDAQTEHLHQILALHLYTSVLSRLQVESYLYDLLRGSPLLRSVGLQQQESAALKAVESPPSDLESLKDCISVLFSFTRRLTEDPQFQSDVLLWLQRLVSILQRVASPGDHLFLLNHILRCPAGVSKWAAPFVQIQILGNPSGVFHFMQALALLMSPAKNRAEFMCHMKPSERRPSSPGAESGNWTLVDEGGEEDEDPETSWVLLLEDDLVALLSQFPFHELFQHMLGFDAEGSYVSEKTTSQEMMKVLTFANSVVNLLAVGLETFNRARYRQFVKRIGHLIRMTLCFVSDHWAQFVSQAKEAGPVMQPYSLKKLQVEFDEFFLRAVLHVLKAKRLGVWLFMSEMPYGTVSSNMLWKLFSIMHCDESQDLEKFSSTMQLAESKQKLKGFLLPLSFLGGNVTLYLFKELPMRLWKPSASEVALIRDWLLNYNLTEVENKLACIILEEMNWGPGDQHGHLHIGPAVHAEVALMVLEAYQKYLPQKPYSGLLSESFKQVSYLASIVRYGETAESSFNQWAWGMVLRLKLHMNDYGVQGHWAPALIPDLADSPTFHPLLKAVRSSLPIGCYLALAMSAVGHSIEKFCAEGIPYLGILVQSRHLRTVVHVLDKVLLLFYPCHYYLLKNEKFLSFFHQFLQLDSGVPQGMTQQMTHRVTQHLTGTSYGKNITLLNSMIQSHIFMSSHPGGIGPAAVLEFWVQVLTSQQLWHKERAVLELMDGLCQAAFQFNQEDCVQKLLYQQHKNALGYHSDKGLLSSLVSWIVAGNITPSFIEGNANSTQVWFAWSVLNMESIFEEDSQLRRVVVRELVTNSDSPEQTLKKAQAQLKLPIVPSLQRLLIYRWAHQALSTPVDHPLLPLICQKFFLLYLQRPGLQDGLPNDGCIGKRFFQSPVHLSLLNDLKQHLIEASDFHHSASKMLQLESPAGGSEKPTAKGFSKANYVTFLELHKDLVRLFTTFVLWLEEERFQKGDMYIPSLPKQYDGHRLAKIMQNQQVKK</sequence>
<dbReference type="GO" id="GO:0097352">
    <property type="term" value="P:autophagosome maturation"/>
    <property type="evidence" value="ECO:0007669"/>
    <property type="project" value="TreeGrafter"/>
</dbReference>
<comment type="similarity">
    <text evidence="1">Belongs to the EPG5 family.</text>
</comment>
<dbReference type="InterPro" id="IPR058750">
    <property type="entry name" value="TPR_Epg5"/>
</dbReference>
<keyword evidence="5" id="KW-1185">Reference proteome</keyword>
<evidence type="ECO:0000256" key="3">
    <source>
        <dbReference type="SAM" id="MobiDB-lite"/>
    </source>
</evidence>
<feature type="domain" description="Epg5-like TPR" evidence="4">
    <location>
        <begin position="1123"/>
        <end position="1321"/>
    </location>
</feature>